<dbReference type="InterPro" id="IPR012336">
    <property type="entry name" value="Thioredoxin-like_fold"/>
</dbReference>
<accession>A0AAE9ZGE5</accession>
<dbReference type="KEGG" id="hfl:PUV54_03635"/>
<dbReference type="RefSeq" id="WP_274494202.1">
    <property type="nucleotide sequence ID" value="NZ_CP118166.1"/>
</dbReference>
<dbReference type="AlphaFoldDB" id="A0AAE9ZGE5"/>
<feature type="chain" id="PRO_5042106893" evidence="3">
    <location>
        <begin position="34"/>
        <end position="238"/>
    </location>
</feature>
<comment type="similarity">
    <text evidence="2">Belongs to the thioredoxin family. DsbA subfamily.</text>
</comment>
<reference evidence="5" key="1">
    <citation type="submission" date="2023-02" db="EMBL/GenBank/DDBJ databases">
        <title>Genome sequence of Hyphococcus flavus.</title>
        <authorList>
            <person name="Rong J.-C."/>
            <person name="Zhao Q."/>
            <person name="Yi M."/>
            <person name="Wu J.-Y."/>
        </authorList>
    </citation>
    <scope>NUCLEOTIDE SEQUENCE</scope>
    <source>
        <strain evidence="5">MCCC 1K03223</strain>
    </source>
</reference>
<organism evidence="5 6">
    <name type="scientific">Hyphococcus flavus</name>
    <dbReference type="NCBI Taxonomy" id="1866326"/>
    <lineage>
        <taxon>Bacteria</taxon>
        <taxon>Pseudomonadati</taxon>
        <taxon>Pseudomonadota</taxon>
        <taxon>Alphaproteobacteria</taxon>
        <taxon>Parvularculales</taxon>
        <taxon>Parvularculaceae</taxon>
        <taxon>Hyphococcus</taxon>
    </lineage>
</organism>
<dbReference type="Proteomes" id="UP001214043">
    <property type="component" value="Chromosome"/>
</dbReference>
<dbReference type="InterPro" id="IPR036249">
    <property type="entry name" value="Thioredoxin-like_sf"/>
</dbReference>
<sequence length="238" mass="25200">MSVTFSALRRLPLSSFVAGALALILAACGGANSSEDVSSEGTTGDNSSKEDVVIAGTGALSDMVLGSADAPVTVIEYASTTCPHCATFHATVFPAIKEKYVDTGKVRFVFREFPTAPANLAIASSMLARCATDKGGIDAYFLVLDALFKTQRTWIGSATPRVELLKIASQAGMSEADFDACVQREELLEFLNENINEAVDKYEINATPAFVVNGETRSFASVESFSEALDKAIEEAGE</sequence>
<dbReference type="SUPFAM" id="SSF52833">
    <property type="entry name" value="Thioredoxin-like"/>
    <property type="match status" value="1"/>
</dbReference>
<dbReference type="EMBL" id="CP118166">
    <property type="protein sequence ID" value="WDI32282.1"/>
    <property type="molecule type" value="Genomic_DNA"/>
</dbReference>
<proteinExistence type="inferred from homology"/>
<evidence type="ECO:0000256" key="3">
    <source>
        <dbReference type="SAM" id="SignalP"/>
    </source>
</evidence>
<keyword evidence="6" id="KW-1185">Reference proteome</keyword>
<evidence type="ECO:0000259" key="4">
    <source>
        <dbReference type="PROSITE" id="PS51352"/>
    </source>
</evidence>
<dbReference type="PROSITE" id="PS51352">
    <property type="entry name" value="THIOREDOXIN_2"/>
    <property type="match status" value="1"/>
</dbReference>
<dbReference type="Gene3D" id="3.40.30.10">
    <property type="entry name" value="Glutaredoxin"/>
    <property type="match status" value="1"/>
</dbReference>
<keyword evidence="3" id="KW-0732">Signal</keyword>
<evidence type="ECO:0000313" key="5">
    <source>
        <dbReference type="EMBL" id="WDI32282.1"/>
    </source>
</evidence>
<dbReference type="InterPro" id="IPR013766">
    <property type="entry name" value="Thioredoxin_domain"/>
</dbReference>
<comment type="function">
    <text evidence="1">May be required for disulfide bond formation in some proteins.</text>
</comment>
<dbReference type="PANTHER" id="PTHR13887:SF56">
    <property type="entry name" value="THIOREDOXIN-LIKE REDUCTASE RV2466C"/>
    <property type="match status" value="1"/>
</dbReference>
<dbReference type="PANTHER" id="PTHR13887">
    <property type="entry name" value="GLUTATHIONE S-TRANSFERASE KAPPA"/>
    <property type="match status" value="1"/>
</dbReference>
<dbReference type="Pfam" id="PF13462">
    <property type="entry name" value="Thioredoxin_4"/>
    <property type="match status" value="1"/>
</dbReference>
<evidence type="ECO:0000256" key="2">
    <source>
        <dbReference type="ARBA" id="ARBA00005791"/>
    </source>
</evidence>
<feature type="signal peptide" evidence="3">
    <location>
        <begin position="1"/>
        <end position="33"/>
    </location>
</feature>
<gene>
    <name evidence="5" type="ORF">PUV54_03635</name>
</gene>
<name>A0AAE9ZGE5_9PROT</name>
<feature type="domain" description="Thioredoxin" evidence="4">
    <location>
        <begin position="28"/>
        <end position="234"/>
    </location>
</feature>
<evidence type="ECO:0000313" key="6">
    <source>
        <dbReference type="Proteomes" id="UP001214043"/>
    </source>
</evidence>
<evidence type="ECO:0000256" key="1">
    <source>
        <dbReference type="ARBA" id="ARBA00003565"/>
    </source>
</evidence>
<protein>
    <submittedName>
        <fullName evidence="5">DsbA family protein</fullName>
    </submittedName>
</protein>